<protein>
    <submittedName>
        <fullName evidence="1">Uncharacterized protein</fullName>
    </submittedName>
</protein>
<dbReference type="EMBL" id="GBXM01001198">
    <property type="protein sequence ID" value="JAI07380.1"/>
    <property type="molecule type" value="Transcribed_RNA"/>
</dbReference>
<accession>A0A0E9XXL1</accession>
<dbReference type="AlphaFoldDB" id="A0A0E9XXL1"/>
<name>A0A0E9XXL1_ANGAN</name>
<organism evidence="1">
    <name type="scientific">Anguilla anguilla</name>
    <name type="common">European freshwater eel</name>
    <name type="synonym">Muraena anguilla</name>
    <dbReference type="NCBI Taxonomy" id="7936"/>
    <lineage>
        <taxon>Eukaryota</taxon>
        <taxon>Metazoa</taxon>
        <taxon>Chordata</taxon>
        <taxon>Craniata</taxon>
        <taxon>Vertebrata</taxon>
        <taxon>Euteleostomi</taxon>
        <taxon>Actinopterygii</taxon>
        <taxon>Neopterygii</taxon>
        <taxon>Teleostei</taxon>
        <taxon>Anguilliformes</taxon>
        <taxon>Anguillidae</taxon>
        <taxon>Anguilla</taxon>
    </lineage>
</organism>
<proteinExistence type="predicted"/>
<reference evidence="1" key="2">
    <citation type="journal article" date="2015" name="Fish Shellfish Immunol.">
        <title>Early steps in the European eel (Anguilla anguilla)-Vibrio vulnificus interaction in the gills: Role of the RtxA13 toxin.</title>
        <authorList>
            <person name="Callol A."/>
            <person name="Pajuelo D."/>
            <person name="Ebbesson L."/>
            <person name="Teles M."/>
            <person name="MacKenzie S."/>
            <person name="Amaro C."/>
        </authorList>
    </citation>
    <scope>NUCLEOTIDE SEQUENCE</scope>
</reference>
<evidence type="ECO:0000313" key="1">
    <source>
        <dbReference type="EMBL" id="JAI07380.1"/>
    </source>
</evidence>
<sequence>MQTVVLQSFLVVCQVYPVAVLRT</sequence>
<reference evidence="1" key="1">
    <citation type="submission" date="2014-11" db="EMBL/GenBank/DDBJ databases">
        <authorList>
            <person name="Amaro Gonzalez C."/>
        </authorList>
    </citation>
    <scope>NUCLEOTIDE SEQUENCE</scope>
</reference>